<dbReference type="Proteomes" id="UP000279909">
    <property type="component" value="Unassembled WGS sequence"/>
</dbReference>
<feature type="compositionally biased region" description="Basic and acidic residues" evidence="1">
    <location>
        <begin position="43"/>
        <end position="53"/>
    </location>
</feature>
<reference evidence="2 3" key="1">
    <citation type="journal article" date="2014" name="Int. J. Syst. Evol. Microbiol.">
        <title>Lysinibacillus halotolerans sp. nov., isolated from saline-alkaline soil.</title>
        <authorList>
            <person name="Kong D."/>
            <person name="Wang Y."/>
            <person name="Zhao B."/>
            <person name="Li Y."/>
            <person name="Song J."/>
            <person name="Zhai Y."/>
            <person name="Zhang C."/>
            <person name="Wang H."/>
            <person name="Chen X."/>
            <person name="Zhao B."/>
            <person name="Ruan Z."/>
        </authorList>
    </citation>
    <scope>NUCLEOTIDE SEQUENCE [LARGE SCALE GENOMIC DNA]</scope>
    <source>
        <strain evidence="2 3">MCCC 1A12703</strain>
    </source>
</reference>
<evidence type="ECO:0000313" key="2">
    <source>
        <dbReference type="EMBL" id="RNC96274.1"/>
    </source>
</evidence>
<evidence type="ECO:0000256" key="1">
    <source>
        <dbReference type="SAM" id="MobiDB-lite"/>
    </source>
</evidence>
<organism evidence="2 3">
    <name type="scientific">Lysinibacillus halotolerans</name>
    <dbReference type="NCBI Taxonomy" id="1368476"/>
    <lineage>
        <taxon>Bacteria</taxon>
        <taxon>Bacillati</taxon>
        <taxon>Bacillota</taxon>
        <taxon>Bacilli</taxon>
        <taxon>Bacillales</taxon>
        <taxon>Bacillaceae</taxon>
        <taxon>Lysinibacillus</taxon>
    </lineage>
</organism>
<gene>
    <name evidence="2" type="ORF">EC501_16975</name>
</gene>
<sequence>MFFQFFLLILPSIMEELFNIVRIFDTTQNGKKRSKMGVLGKNNKAEGRVEERRGKRGGA</sequence>
<name>A0A3M8H2F4_9BACI</name>
<accession>A0A3M8H2F4</accession>
<dbReference type="AlphaFoldDB" id="A0A3M8H2F4"/>
<protein>
    <submittedName>
        <fullName evidence="2">Uncharacterized protein</fullName>
    </submittedName>
</protein>
<comment type="caution">
    <text evidence="2">The sequence shown here is derived from an EMBL/GenBank/DDBJ whole genome shotgun (WGS) entry which is preliminary data.</text>
</comment>
<feature type="region of interest" description="Disordered" evidence="1">
    <location>
        <begin position="31"/>
        <end position="59"/>
    </location>
</feature>
<dbReference type="EMBL" id="RHLQ01000067">
    <property type="protein sequence ID" value="RNC96274.1"/>
    <property type="molecule type" value="Genomic_DNA"/>
</dbReference>
<proteinExistence type="predicted"/>
<keyword evidence="3" id="KW-1185">Reference proteome</keyword>
<evidence type="ECO:0000313" key="3">
    <source>
        <dbReference type="Proteomes" id="UP000279909"/>
    </source>
</evidence>